<dbReference type="GO" id="GO:0003677">
    <property type="term" value="F:DNA binding"/>
    <property type="evidence" value="ECO:0007669"/>
    <property type="project" value="UniProtKB-KW"/>
</dbReference>
<evidence type="ECO:0000313" key="6">
    <source>
        <dbReference type="Proteomes" id="UP001218502"/>
    </source>
</evidence>
<dbReference type="EMBL" id="JAQNQY010000017">
    <property type="protein sequence ID" value="MDC1753720.1"/>
    <property type="molecule type" value="Genomic_DNA"/>
</dbReference>
<evidence type="ECO:0000313" key="5">
    <source>
        <dbReference type="EMBL" id="MDC1753720.1"/>
    </source>
</evidence>
<dbReference type="RefSeq" id="WP_178241239.1">
    <property type="nucleotide sequence ID" value="NZ_JAQNQY010000017.1"/>
</dbReference>
<feature type="domain" description="Arm DNA-binding" evidence="4">
    <location>
        <begin position="21"/>
        <end position="95"/>
    </location>
</feature>
<dbReference type="InterPro" id="IPR013762">
    <property type="entry name" value="Integrase-like_cat_sf"/>
</dbReference>
<dbReference type="InterPro" id="IPR025269">
    <property type="entry name" value="SAM-like_dom"/>
</dbReference>
<evidence type="ECO:0000259" key="3">
    <source>
        <dbReference type="Pfam" id="PF13102"/>
    </source>
</evidence>
<dbReference type="Gene3D" id="1.10.150.130">
    <property type="match status" value="1"/>
</dbReference>
<proteinExistence type="predicted"/>
<dbReference type="InterPro" id="IPR011010">
    <property type="entry name" value="DNA_brk_join_enz"/>
</dbReference>
<feature type="domain" description="Phage integrase SAM-like" evidence="3">
    <location>
        <begin position="111"/>
        <end position="203"/>
    </location>
</feature>
<dbReference type="GO" id="GO:0006310">
    <property type="term" value="P:DNA recombination"/>
    <property type="evidence" value="ECO:0007669"/>
    <property type="project" value="UniProtKB-KW"/>
</dbReference>
<comment type="caution">
    <text evidence="5">The sequence shown here is derived from an EMBL/GenBank/DDBJ whole genome shotgun (WGS) entry which is preliminary data.</text>
</comment>
<keyword evidence="1" id="KW-0238">DNA-binding</keyword>
<sequence>MTTSVKAKFRPSRVKGKTGAVYFQVIHERMARQISTGYKLFPEEWKDGEVALPEQNPERSCYLAEIAQNLQNMRKQIEAIIHRLDESGKPYSADEVVAAYLLPDDDEYCLRAFSHKLVEHLKRTGKHRLAETYTSSVNSFLRFRGEQGDIRLNEIDEELIKEYEYYLLEDCGLCRNTSSFYNRNLRAIYNRAVKKKLTIDRHPFAEVYTGVDKTAKRAIPIRTVKEIKDLDLSRDAEMAFARDLYLMSFDLRGISFVDLAMLETGQLKNGYLTYSRQKTRQKLEIKWEKQMQEIVDRHHVEGSRYLLPILSEERGDIRRQYLNALHRMNVQLKKIGKLVNCPIPLTTYTARHCWASAAYRLNIPTPSISQALGHDSEKTTRIYLNSLDNQVIDDANLTVIRAVYAR</sequence>
<accession>A0AAW6G423</accession>
<evidence type="ECO:0000256" key="1">
    <source>
        <dbReference type="ARBA" id="ARBA00023125"/>
    </source>
</evidence>
<dbReference type="Proteomes" id="UP001218502">
    <property type="component" value="Unassembled WGS sequence"/>
</dbReference>
<evidence type="ECO:0000256" key="2">
    <source>
        <dbReference type="ARBA" id="ARBA00023172"/>
    </source>
</evidence>
<dbReference type="Pfam" id="PF17293">
    <property type="entry name" value="Arm-DNA-bind_5"/>
    <property type="match status" value="1"/>
</dbReference>
<evidence type="ECO:0000259" key="4">
    <source>
        <dbReference type="Pfam" id="PF17293"/>
    </source>
</evidence>
<keyword evidence="2" id="KW-0233">DNA recombination</keyword>
<dbReference type="InterPro" id="IPR035386">
    <property type="entry name" value="Arm-DNA-bind_5"/>
</dbReference>
<dbReference type="Pfam" id="PF13102">
    <property type="entry name" value="Phage_int_SAM_5"/>
    <property type="match status" value="1"/>
</dbReference>
<name>A0AAW6G423_BACUN</name>
<reference evidence="5" key="1">
    <citation type="submission" date="2022-10" db="EMBL/GenBank/DDBJ databases">
        <title>Human gut microbiome strain richness.</title>
        <authorList>
            <person name="Chen-Liaw A."/>
        </authorList>
    </citation>
    <scope>NUCLEOTIDE SEQUENCE</scope>
    <source>
        <strain evidence="5">A1_m1001262Bd0_191120</strain>
    </source>
</reference>
<dbReference type="PANTHER" id="PTHR30349">
    <property type="entry name" value="PHAGE INTEGRASE-RELATED"/>
    <property type="match status" value="1"/>
</dbReference>
<gene>
    <name evidence="5" type="ORF">POY80_14860</name>
</gene>
<dbReference type="SUPFAM" id="SSF56349">
    <property type="entry name" value="DNA breaking-rejoining enzymes"/>
    <property type="match status" value="1"/>
</dbReference>
<organism evidence="5 6">
    <name type="scientific">Bacteroides uniformis</name>
    <dbReference type="NCBI Taxonomy" id="820"/>
    <lineage>
        <taxon>Bacteria</taxon>
        <taxon>Pseudomonadati</taxon>
        <taxon>Bacteroidota</taxon>
        <taxon>Bacteroidia</taxon>
        <taxon>Bacteroidales</taxon>
        <taxon>Bacteroidaceae</taxon>
        <taxon>Bacteroides</taxon>
    </lineage>
</organism>
<dbReference type="PANTHER" id="PTHR30349:SF64">
    <property type="entry name" value="PROPHAGE INTEGRASE INTD-RELATED"/>
    <property type="match status" value="1"/>
</dbReference>
<protein>
    <submittedName>
        <fullName evidence="5">Site-specific integrase</fullName>
    </submittedName>
</protein>
<dbReference type="InterPro" id="IPR010998">
    <property type="entry name" value="Integrase_recombinase_N"/>
</dbReference>
<dbReference type="AlphaFoldDB" id="A0AAW6G423"/>
<dbReference type="GO" id="GO:0015074">
    <property type="term" value="P:DNA integration"/>
    <property type="evidence" value="ECO:0007669"/>
    <property type="project" value="InterPro"/>
</dbReference>
<dbReference type="InterPro" id="IPR050090">
    <property type="entry name" value="Tyrosine_recombinase_XerCD"/>
</dbReference>
<dbReference type="Gene3D" id="1.10.443.10">
    <property type="entry name" value="Intergrase catalytic core"/>
    <property type="match status" value="1"/>
</dbReference>